<name>A0A6C2USY6_9BACT</name>
<dbReference type="EMBL" id="CAAHFH010000004">
    <property type="protein sequence ID" value="VGO23450.1"/>
    <property type="molecule type" value="Genomic_DNA"/>
</dbReference>
<evidence type="ECO:0000256" key="1">
    <source>
        <dbReference type="ARBA" id="ARBA00009075"/>
    </source>
</evidence>
<dbReference type="AlphaFoldDB" id="A0A6C2USY6"/>
<accession>A0A6C2USY6</accession>
<evidence type="ECO:0000313" key="5">
    <source>
        <dbReference type="Proteomes" id="UP000346198"/>
    </source>
</evidence>
<sequence length="342" mass="38216">MIRFLIGASYYRSDKISGDSDEGGTGLLAPIQKSYDVLGEAYVALRHEEHKMTLYRQIIDLPYLNKSDSRMVPNTFEAYMLRGLFRDQPVVGDVEYAAGYVDQIKRKTSDSFISMAQAAGAVGVDRGLFTAGIAIQPTTNFLIGAVDHYVDDVFNTLYLESNYTRELTDDLDLRFDTQFTHQQSVGDELLIGDDFSTWMLSGRLAASWKGLMCTAAAAKINEDARIRNPYGSYPGFVSLMQSDFNSANEESWLLGVSYDFERVGLKGLSSFVNYARGNNAQTSSGADLPDTEEVNITADYKVDEGILRGFWLRVRWSHLDFSGDAGNSDELRVILNYEFPIL</sequence>
<protein>
    <submittedName>
        <fullName evidence="4">Porin D</fullName>
    </submittedName>
</protein>
<reference evidence="4 5" key="1">
    <citation type="submission" date="2019-04" db="EMBL/GenBank/DDBJ databases">
        <authorList>
            <person name="Van Vliet M D."/>
        </authorList>
    </citation>
    <scope>NUCLEOTIDE SEQUENCE [LARGE SCALE GENOMIC DNA]</scope>
    <source>
        <strain evidence="4 5">F21</strain>
    </source>
</reference>
<dbReference type="SUPFAM" id="SSF56935">
    <property type="entry name" value="Porins"/>
    <property type="match status" value="1"/>
</dbReference>
<dbReference type="PANTHER" id="PTHR34596:SF2">
    <property type="entry name" value="CHITOPORIN"/>
    <property type="match status" value="1"/>
</dbReference>
<dbReference type="PANTHER" id="PTHR34596">
    <property type="entry name" value="CHITOPORIN"/>
    <property type="match status" value="1"/>
</dbReference>
<proteinExistence type="inferred from homology"/>
<dbReference type="GO" id="GO:0015288">
    <property type="term" value="F:porin activity"/>
    <property type="evidence" value="ECO:0007669"/>
    <property type="project" value="TreeGrafter"/>
</dbReference>
<dbReference type="Proteomes" id="UP000346198">
    <property type="component" value="Unassembled WGS sequence"/>
</dbReference>
<evidence type="ECO:0000256" key="2">
    <source>
        <dbReference type="ARBA" id="ARBA00022448"/>
    </source>
</evidence>
<evidence type="ECO:0000313" key="4">
    <source>
        <dbReference type="EMBL" id="VGO23450.1"/>
    </source>
</evidence>
<dbReference type="InterPro" id="IPR023614">
    <property type="entry name" value="Porin_dom_sf"/>
</dbReference>
<keyword evidence="2" id="KW-0813">Transport</keyword>
<dbReference type="InterPro" id="IPR005318">
    <property type="entry name" value="OM_porin_bac"/>
</dbReference>
<evidence type="ECO:0000256" key="3">
    <source>
        <dbReference type="ARBA" id="ARBA00022729"/>
    </source>
</evidence>
<dbReference type="Pfam" id="PF03573">
    <property type="entry name" value="OprD"/>
    <property type="match status" value="1"/>
</dbReference>
<dbReference type="Gene3D" id="2.40.160.10">
    <property type="entry name" value="Porin"/>
    <property type="match status" value="1"/>
</dbReference>
<keyword evidence="5" id="KW-1185">Reference proteome</keyword>
<gene>
    <name evidence="4" type="primary">oprD</name>
    <name evidence="4" type="ORF">SCARR_05557</name>
</gene>
<dbReference type="RefSeq" id="WP_168433663.1">
    <property type="nucleotide sequence ID" value="NZ_CAAHFH010000004.1"/>
</dbReference>
<organism evidence="4 5">
    <name type="scientific">Pontiella sulfatireligans</name>
    <dbReference type="NCBI Taxonomy" id="2750658"/>
    <lineage>
        <taxon>Bacteria</taxon>
        <taxon>Pseudomonadati</taxon>
        <taxon>Kiritimatiellota</taxon>
        <taxon>Kiritimatiellia</taxon>
        <taxon>Kiritimatiellales</taxon>
        <taxon>Pontiellaceae</taxon>
        <taxon>Pontiella</taxon>
    </lineage>
</organism>
<keyword evidence="3" id="KW-0732">Signal</keyword>
<comment type="similarity">
    <text evidence="1">Belongs to the outer membrane porin (Opr) (TC 1.B.25) family.</text>
</comment>
<dbReference type="GO" id="GO:0016020">
    <property type="term" value="C:membrane"/>
    <property type="evidence" value="ECO:0007669"/>
    <property type="project" value="InterPro"/>
</dbReference>